<dbReference type="PANTHER" id="PTHR22958:SF34">
    <property type="entry name" value="GLYCEROPHOSPHODIESTER PHOSPHODIESTERASE GDPD3"/>
    <property type="match status" value="1"/>
</dbReference>
<comment type="similarity">
    <text evidence="1">Belongs to the glycerophosphoryl diester phosphodiesterase family.</text>
</comment>
<dbReference type="PROSITE" id="PS51704">
    <property type="entry name" value="GP_PDE"/>
    <property type="match status" value="1"/>
</dbReference>
<sequence length="438" mass="49605">MTQPYIFHLPAYVKNLKEKTRTDKNSDRVLAVSTSWDRSRSIKMAVRAVPVSEKHLLDNVPENDGAKFCLPTSAQGGGENGNVDGRRGVKMWREKEKRFVVMGHRGNGMNMLELSDRRMKAIRENTIRSFLNAGKVGLDFVEFDVQVTKDGFPVIFHDVFLFTEEKGLITEKRVTDLSLDEFLSYGPQRSAENVGKPIYRKTKGGTIFEWAVEDDDHLCILKDVFQSVNDSLGFNIELKFDNNRVYTEAELVRVIQVIMQVVLDDAKERVIMFSTFHPDAALLIRKLQNLYPVFFLSNGGNELHSDSRRNSLEEAVKLCLAGGLQGIVSEVKAILRNPGAITKIKDSHLSLITYGQLNNVGEVVYMQRNMGVEGVIVDVVEEIMETVSELDDRDGGERGQALCIDEKTVLMEKMDRHCSKEEILCLFSLLPQLLHQWC</sequence>
<dbReference type="InterPro" id="IPR030395">
    <property type="entry name" value="GP_PDE_dom"/>
</dbReference>
<dbReference type="AlphaFoldDB" id="A0A9P0YYW9"/>
<accession>A0A9P0YYW9</accession>
<dbReference type="Pfam" id="PF03009">
    <property type="entry name" value="GDPD"/>
    <property type="match status" value="1"/>
</dbReference>
<comment type="catalytic activity">
    <reaction evidence="5">
        <text>a sn-glycero-3-phosphodiester + H2O = an alcohol + sn-glycerol 3-phosphate + H(+)</text>
        <dbReference type="Rhea" id="RHEA:12969"/>
        <dbReference type="ChEBI" id="CHEBI:15377"/>
        <dbReference type="ChEBI" id="CHEBI:15378"/>
        <dbReference type="ChEBI" id="CHEBI:30879"/>
        <dbReference type="ChEBI" id="CHEBI:57597"/>
        <dbReference type="ChEBI" id="CHEBI:83408"/>
        <dbReference type="EC" id="3.1.4.46"/>
    </reaction>
</comment>
<comment type="caution">
    <text evidence="7">The sequence shown here is derived from an EMBL/GenBank/DDBJ whole genome shotgun (WGS) entry which is preliminary data.</text>
</comment>
<dbReference type="GO" id="GO:0046475">
    <property type="term" value="P:glycerophospholipid catabolic process"/>
    <property type="evidence" value="ECO:0007669"/>
    <property type="project" value="TreeGrafter"/>
</dbReference>
<dbReference type="InterPro" id="IPR051578">
    <property type="entry name" value="GDPD"/>
</dbReference>
<evidence type="ECO:0000256" key="3">
    <source>
        <dbReference type="ARBA" id="ARBA00022798"/>
    </source>
</evidence>
<dbReference type="OrthoDB" id="1058301at2759"/>
<dbReference type="Gene3D" id="3.20.20.190">
    <property type="entry name" value="Phosphatidylinositol (PI) phosphodiesterase"/>
    <property type="match status" value="1"/>
</dbReference>
<protein>
    <recommendedName>
        <fullName evidence="2">glycerophosphodiester phosphodiesterase</fullName>
        <ecNumber evidence="2">3.1.4.46</ecNumber>
    </recommendedName>
</protein>
<dbReference type="FunFam" id="3.20.20.190:FF:000034">
    <property type="entry name" value="Glycerophosphodiester phosphodiesterase GDPD2"/>
    <property type="match status" value="1"/>
</dbReference>
<feature type="domain" description="GP-PDE" evidence="6">
    <location>
        <begin position="99"/>
        <end position="387"/>
    </location>
</feature>
<dbReference type="PANTHER" id="PTHR22958">
    <property type="entry name" value="GLYCEROPHOSPHORYL DIESTER PHOSPHODIESTERASE"/>
    <property type="match status" value="1"/>
</dbReference>
<dbReference type="EC" id="3.1.4.46" evidence="2"/>
<evidence type="ECO:0000256" key="2">
    <source>
        <dbReference type="ARBA" id="ARBA00012247"/>
    </source>
</evidence>
<gene>
    <name evidence="7" type="ORF">CEURO_LOCUS7428</name>
</gene>
<dbReference type="SUPFAM" id="SSF51695">
    <property type="entry name" value="PLC-like phosphodiesterases"/>
    <property type="match status" value="1"/>
</dbReference>
<proteinExistence type="inferred from homology"/>
<name>A0A9P0YYW9_CUSEU</name>
<dbReference type="InterPro" id="IPR017946">
    <property type="entry name" value="PLC-like_Pdiesterase_TIM-brl"/>
</dbReference>
<evidence type="ECO:0000259" key="6">
    <source>
        <dbReference type="PROSITE" id="PS51704"/>
    </source>
</evidence>
<keyword evidence="3" id="KW-0319">Glycerol metabolism</keyword>
<dbReference type="Proteomes" id="UP001152484">
    <property type="component" value="Unassembled WGS sequence"/>
</dbReference>
<keyword evidence="8" id="KW-1185">Reference proteome</keyword>
<organism evidence="7 8">
    <name type="scientific">Cuscuta europaea</name>
    <name type="common">European dodder</name>
    <dbReference type="NCBI Taxonomy" id="41803"/>
    <lineage>
        <taxon>Eukaryota</taxon>
        <taxon>Viridiplantae</taxon>
        <taxon>Streptophyta</taxon>
        <taxon>Embryophyta</taxon>
        <taxon>Tracheophyta</taxon>
        <taxon>Spermatophyta</taxon>
        <taxon>Magnoliopsida</taxon>
        <taxon>eudicotyledons</taxon>
        <taxon>Gunneridae</taxon>
        <taxon>Pentapetalae</taxon>
        <taxon>asterids</taxon>
        <taxon>lamiids</taxon>
        <taxon>Solanales</taxon>
        <taxon>Convolvulaceae</taxon>
        <taxon>Cuscuteae</taxon>
        <taxon>Cuscuta</taxon>
        <taxon>Cuscuta subgen. Cuscuta</taxon>
    </lineage>
</organism>
<dbReference type="EMBL" id="CAMAPE010000013">
    <property type="protein sequence ID" value="CAH9080298.1"/>
    <property type="molecule type" value="Genomic_DNA"/>
</dbReference>
<evidence type="ECO:0000256" key="5">
    <source>
        <dbReference type="ARBA" id="ARBA00047512"/>
    </source>
</evidence>
<dbReference type="GO" id="GO:0006071">
    <property type="term" value="P:glycerol metabolic process"/>
    <property type="evidence" value="ECO:0007669"/>
    <property type="project" value="UniProtKB-KW"/>
</dbReference>
<reference evidence="7" key="1">
    <citation type="submission" date="2022-07" db="EMBL/GenBank/DDBJ databases">
        <authorList>
            <person name="Macas J."/>
            <person name="Novak P."/>
            <person name="Neumann P."/>
        </authorList>
    </citation>
    <scope>NUCLEOTIDE SEQUENCE</scope>
</reference>
<evidence type="ECO:0000256" key="1">
    <source>
        <dbReference type="ARBA" id="ARBA00007277"/>
    </source>
</evidence>
<evidence type="ECO:0000313" key="8">
    <source>
        <dbReference type="Proteomes" id="UP001152484"/>
    </source>
</evidence>
<evidence type="ECO:0000256" key="4">
    <source>
        <dbReference type="ARBA" id="ARBA00022801"/>
    </source>
</evidence>
<keyword evidence="4" id="KW-0378">Hydrolase</keyword>
<evidence type="ECO:0000313" key="7">
    <source>
        <dbReference type="EMBL" id="CAH9080298.1"/>
    </source>
</evidence>
<dbReference type="GO" id="GO:0008889">
    <property type="term" value="F:glycerophosphodiester phosphodiesterase activity"/>
    <property type="evidence" value="ECO:0007669"/>
    <property type="project" value="UniProtKB-EC"/>
</dbReference>